<evidence type="ECO:0000313" key="11">
    <source>
        <dbReference type="EMBL" id="KAK1924937.1"/>
    </source>
</evidence>
<dbReference type="PANTHER" id="PTHR11469:SF1">
    <property type="entry name" value="GLUCOSE-6-PHOSPHATE ISOMERASE"/>
    <property type="match status" value="1"/>
</dbReference>
<dbReference type="NCBIfam" id="NF001211">
    <property type="entry name" value="PRK00179.1"/>
    <property type="match status" value="1"/>
</dbReference>
<organism evidence="11 12">
    <name type="scientific">Papiliotrema laurentii</name>
    <name type="common">Cryptococcus laurentii</name>
    <dbReference type="NCBI Taxonomy" id="5418"/>
    <lineage>
        <taxon>Eukaryota</taxon>
        <taxon>Fungi</taxon>
        <taxon>Dikarya</taxon>
        <taxon>Basidiomycota</taxon>
        <taxon>Agaricomycotina</taxon>
        <taxon>Tremellomycetes</taxon>
        <taxon>Tremellales</taxon>
        <taxon>Rhynchogastremaceae</taxon>
        <taxon>Papiliotrema</taxon>
    </lineage>
</organism>
<keyword evidence="7 10" id="KW-0413">Isomerase</keyword>
<comment type="similarity">
    <text evidence="2 10">Belongs to the GPI family.</text>
</comment>
<dbReference type="InterPro" id="IPR046348">
    <property type="entry name" value="SIS_dom_sf"/>
</dbReference>
<evidence type="ECO:0000256" key="9">
    <source>
        <dbReference type="ARBA" id="ARBA00029321"/>
    </source>
</evidence>
<evidence type="ECO:0000313" key="12">
    <source>
        <dbReference type="Proteomes" id="UP001182556"/>
    </source>
</evidence>
<dbReference type="GO" id="GO:0006094">
    <property type="term" value="P:gluconeogenesis"/>
    <property type="evidence" value="ECO:0007669"/>
    <property type="project" value="UniProtKB-KW"/>
</dbReference>
<dbReference type="CDD" id="cd05015">
    <property type="entry name" value="SIS_PGI_1"/>
    <property type="match status" value="1"/>
</dbReference>
<dbReference type="InterPro" id="IPR018189">
    <property type="entry name" value="Phosphoglucose_isomerase_CS"/>
</dbReference>
<comment type="caution">
    <text evidence="11">The sequence shown here is derived from an EMBL/GenBank/DDBJ whole genome shotgun (WGS) entry which is preliminary data.</text>
</comment>
<dbReference type="PANTHER" id="PTHR11469">
    <property type="entry name" value="GLUCOSE-6-PHOSPHATE ISOMERASE"/>
    <property type="match status" value="1"/>
</dbReference>
<comment type="function">
    <text evidence="8">In the cytoplasm, catalyzes the conversion of glucose-6-phosphate to fructose-6-phosphate, the second step in glycolysis, and the reverse reaction during gluconeogenesis.</text>
</comment>
<evidence type="ECO:0000256" key="7">
    <source>
        <dbReference type="ARBA" id="ARBA00023235"/>
    </source>
</evidence>
<evidence type="ECO:0000256" key="3">
    <source>
        <dbReference type="ARBA" id="ARBA00011952"/>
    </source>
</evidence>
<dbReference type="EC" id="5.3.1.9" evidence="3 10"/>
<dbReference type="FunFam" id="3.40.50.10490:FF:000004">
    <property type="entry name" value="Glucose-6-phosphate isomerase"/>
    <property type="match status" value="1"/>
</dbReference>
<evidence type="ECO:0000256" key="4">
    <source>
        <dbReference type="ARBA" id="ARBA00018388"/>
    </source>
</evidence>
<dbReference type="GO" id="GO:0051156">
    <property type="term" value="P:glucose 6-phosphate metabolic process"/>
    <property type="evidence" value="ECO:0007669"/>
    <property type="project" value="TreeGrafter"/>
</dbReference>
<gene>
    <name evidence="11" type="ORF">DB88DRAFT_437308</name>
</gene>
<comment type="pathway">
    <text evidence="1 10">Carbohydrate degradation; glycolysis; D-glyceraldehyde 3-phosphate and glycerone phosphate from D-glucose: step 2/4.</text>
</comment>
<dbReference type="InterPro" id="IPR023096">
    <property type="entry name" value="G6P_Isomerase_C"/>
</dbReference>
<dbReference type="HAMAP" id="MF_00473">
    <property type="entry name" value="G6P_isomerase"/>
    <property type="match status" value="1"/>
</dbReference>
<dbReference type="GO" id="GO:0048029">
    <property type="term" value="F:monosaccharide binding"/>
    <property type="evidence" value="ECO:0007669"/>
    <property type="project" value="TreeGrafter"/>
</dbReference>
<accession>A0AAD9L6W8</accession>
<dbReference type="EMBL" id="JAODAN010000004">
    <property type="protein sequence ID" value="KAK1924937.1"/>
    <property type="molecule type" value="Genomic_DNA"/>
</dbReference>
<dbReference type="GO" id="GO:0006096">
    <property type="term" value="P:glycolytic process"/>
    <property type="evidence" value="ECO:0007669"/>
    <property type="project" value="UniProtKB-KW"/>
</dbReference>
<dbReference type="CDD" id="cd05016">
    <property type="entry name" value="SIS_PGI_2"/>
    <property type="match status" value="1"/>
</dbReference>
<dbReference type="GO" id="GO:0005829">
    <property type="term" value="C:cytosol"/>
    <property type="evidence" value="ECO:0007669"/>
    <property type="project" value="TreeGrafter"/>
</dbReference>
<evidence type="ECO:0000256" key="5">
    <source>
        <dbReference type="ARBA" id="ARBA00022432"/>
    </source>
</evidence>
<dbReference type="InterPro" id="IPR035482">
    <property type="entry name" value="SIS_PGI_2"/>
</dbReference>
<protein>
    <recommendedName>
        <fullName evidence="4 10">Glucose-6-phosphate isomerase</fullName>
        <ecNumber evidence="3 10">5.3.1.9</ecNumber>
    </recommendedName>
</protein>
<evidence type="ECO:0000256" key="6">
    <source>
        <dbReference type="ARBA" id="ARBA00023152"/>
    </source>
</evidence>
<comment type="catalytic activity">
    <reaction evidence="9 10">
        <text>alpha-D-glucose 6-phosphate = beta-D-fructose 6-phosphate</text>
        <dbReference type="Rhea" id="RHEA:11816"/>
        <dbReference type="ChEBI" id="CHEBI:57634"/>
        <dbReference type="ChEBI" id="CHEBI:58225"/>
        <dbReference type="EC" id="5.3.1.9"/>
    </reaction>
</comment>
<dbReference type="Gene3D" id="1.10.1390.10">
    <property type="match status" value="1"/>
</dbReference>
<keyword evidence="5 10" id="KW-0312">Gluconeogenesis</keyword>
<dbReference type="Gene3D" id="3.40.50.10490">
    <property type="entry name" value="Glucose-6-phosphate isomerase like protein, domain 1"/>
    <property type="match status" value="2"/>
</dbReference>
<name>A0AAD9L6W8_PAPLA</name>
<dbReference type="InterPro" id="IPR001672">
    <property type="entry name" value="G6P_Isomerase"/>
</dbReference>
<dbReference type="Proteomes" id="UP001182556">
    <property type="component" value="Unassembled WGS sequence"/>
</dbReference>
<evidence type="ECO:0000256" key="2">
    <source>
        <dbReference type="ARBA" id="ARBA00006604"/>
    </source>
</evidence>
<proteinExistence type="inferred from homology"/>
<dbReference type="GO" id="GO:0004347">
    <property type="term" value="F:glucose-6-phosphate isomerase activity"/>
    <property type="evidence" value="ECO:0007669"/>
    <property type="project" value="UniProtKB-EC"/>
</dbReference>
<dbReference type="AlphaFoldDB" id="A0AAD9L6W8"/>
<dbReference type="PRINTS" id="PR00662">
    <property type="entry name" value="G6PISOMERASE"/>
</dbReference>
<evidence type="ECO:0000256" key="10">
    <source>
        <dbReference type="RuleBase" id="RU000612"/>
    </source>
</evidence>
<keyword evidence="6 10" id="KW-0324">Glycolysis</keyword>
<dbReference type="GO" id="GO:0097367">
    <property type="term" value="F:carbohydrate derivative binding"/>
    <property type="evidence" value="ECO:0007669"/>
    <property type="project" value="InterPro"/>
</dbReference>
<dbReference type="PROSITE" id="PS00765">
    <property type="entry name" value="P_GLUCOSE_ISOMERASE_1"/>
    <property type="match status" value="1"/>
</dbReference>
<dbReference type="InterPro" id="IPR035476">
    <property type="entry name" value="SIS_PGI_1"/>
</dbReference>
<dbReference type="PROSITE" id="PS51463">
    <property type="entry name" value="P_GLUCOSE_ISOMERASE_3"/>
    <property type="match status" value="1"/>
</dbReference>
<sequence>MDGKPATQYQSWKKLQQLHASKASKLVLKELFAQDPSRFSKHSLTFTSSSPETSILLDYSKNLIDDEVLSTLFDLAREAQVEAFRDAMFSGKHINTSEDRAVLHIALRNPPASQGGWKIDEEGAGDDVHKVLAHMKEFTEQVRSGSWKGYTGKSIDTIVNIGIGGSDLGPVMVCEALKHYSKRDLKTLFVSNIDGTDLAETLKLCNPETTLFIVASKTFTTQETITNAESAKAWFLESAKEKSHIAKHFVALSTNTKAVTAFGIDEANMFQFWDWVGGRYSLWSAIGLSIALAIGFENFSELLAGAHEMDKHFASAKLEENLPVILALVGIWYNDFYGAQTQALLPYDQYLKRFADYFQQGDMESNGKTVTKDGSRVDYETGPIIWGQSGTNGQHAFYQLIHQGTKLIPCDFLAPVETLNPISGGKHHEILLSNFFAQPEALAFGKTEEQVKQELGAAASNAALVKSKIFEGNKPTNSILFQKLTPGTLGSLIALYEHKIHVQGAIWGINSYDQMGVELGKVLAKNILAQLGSESDVKGHDSSTTGLIHWYQKNRK</sequence>
<dbReference type="Pfam" id="PF00342">
    <property type="entry name" value="PGI"/>
    <property type="match status" value="1"/>
</dbReference>
<evidence type="ECO:0000256" key="1">
    <source>
        <dbReference type="ARBA" id="ARBA00004926"/>
    </source>
</evidence>
<evidence type="ECO:0000256" key="8">
    <source>
        <dbReference type="ARBA" id="ARBA00024178"/>
    </source>
</evidence>
<dbReference type="SUPFAM" id="SSF53697">
    <property type="entry name" value="SIS domain"/>
    <property type="match status" value="1"/>
</dbReference>
<dbReference type="PROSITE" id="PS00174">
    <property type="entry name" value="P_GLUCOSE_ISOMERASE_2"/>
    <property type="match status" value="1"/>
</dbReference>
<reference evidence="11" key="1">
    <citation type="submission" date="2023-02" db="EMBL/GenBank/DDBJ databases">
        <title>Identification and recombinant expression of a fungal hydrolase from Papiliotrema laurentii that hydrolyzes apple cutin and clears colloidal polyester polyurethane.</title>
        <authorList>
            <consortium name="DOE Joint Genome Institute"/>
            <person name="Roman V.A."/>
            <person name="Bojanowski C."/>
            <person name="Crable B.R."/>
            <person name="Wagner D.N."/>
            <person name="Hung C.S."/>
            <person name="Nadeau L.J."/>
            <person name="Schratz L."/>
            <person name="Haridas S."/>
            <person name="Pangilinan J."/>
            <person name="Lipzen A."/>
            <person name="Na H."/>
            <person name="Yan M."/>
            <person name="Ng V."/>
            <person name="Grigoriev I.V."/>
            <person name="Spatafora J.W."/>
            <person name="Barlow D."/>
            <person name="Biffinger J."/>
            <person name="Kelley-Loughnane N."/>
            <person name="Varaljay V.A."/>
            <person name="Crookes-Goodson W.J."/>
        </authorList>
    </citation>
    <scope>NUCLEOTIDE SEQUENCE</scope>
    <source>
        <strain evidence="11">5307AH</strain>
    </source>
</reference>
<keyword evidence="12" id="KW-1185">Reference proteome</keyword>
<dbReference type="FunFam" id="1.10.1390.10:FF:000001">
    <property type="entry name" value="Glucose-6-phosphate isomerase"/>
    <property type="match status" value="1"/>
</dbReference>